<keyword evidence="2" id="KW-0614">Plasmid</keyword>
<dbReference type="Pfam" id="PF04326">
    <property type="entry name" value="SLFN_AlbA_2"/>
    <property type="match status" value="1"/>
</dbReference>
<evidence type="ECO:0000313" key="3">
    <source>
        <dbReference type="Proteomes" id="UP000596083"/>
    </source>
</evidence>
<keyword evidence="2" id="KW-0547">Nucleotide-binding</keyword>
<dbReference type="Gene3D" id="3.30.950.30">
    <property type="entry name" value="Schlafen, AAA domain"/>
    <property type="match status" value="1"/>
</dbReference>
<sequence>MNEQPPVPTIDGILSGLVFEGQGYEFKALLNLDDKRGKSNFIDDVVAFLNAGPGYLIVGVHEKRGVFSRFEPMEGDRDALQRRITSIIQDNIDPKPLGVHVKFLDLDAGGFILWLDLPDHRLRPYQNKITGGFHLRTGAQNTPIPRDQLHALFTPIEKLEADTVQLMERENAAVEARDIMQNDGATLHIAIVPQEHYERERAPFDPGRGVLKVMRHYHGESQGVFKGCENGVEARDATFQEWRSISRFFIGDDWLVHSYVSHPFSVRDGEGRLTVHEFREEFARHLRDIQLVLDDSGIRGPYGVLLAVKNLRRNPKLEWAFPNASAASLGRPMRVERVDEQGLIDRFYDKVRSVSVYGR</sequence>
<dbReference type="RefSeq" id="WP_024710148.1">
    <property type="nucleotide sequence ID" value="NZ_CP066788.1"/>
</dbReference>
<keyword evidence="2" id="KW-0067">ATP-binding</keyword>
<reference evidence="2 3" key="1">
    <citation type="submission" date="2020-12" db="EMBL/GenBank/DDBJ databases">
        <authorList>
            <person name="Zheng R.K."/>
            <person name="Sun C.M."/>
        </authorList>
    </citation>
    <scope>NUCLEOTIDE SEQUENCE [LARGE SCALE GENOMIC DNA]</scope>
    <source>
        <strain evidence="2 3">ZRK001</strain>
        <plasmid evidence="2 3">plas-002</plasmid>
    </source>
</reference>
<dbReference type="InterPro" id="IPR038461">
    <property type="entry name" value="Schlafen_AlbA_2_dom_sf"/>
</dbReference>
<dbReference type="EMBL" id="CP066788">
    <property type="protein sequence ID" value="QQM33086.1"/>
    <property type="molecule type" value="Genomic_DNA"/>
</dbReference>
<evidence type="ECO:0000313" key="2">
    <source>
        <dbReference type="EMBL" id="QQM33086.1"/>
    </source>
</evidence>
<dbReference type="AlphaFoldDB" id="A0A7T7HPP0"/>
<evidence type="ECO:0000259" key="1">
    <source>
        <dbReference type="Pfam" id="PF04326"/>
    </source>
</evidence>
<dbReference type="KEGG" id="mlut:JET14_21760"/>
<feature type="domain" description="Schlafen AlbA-2" evidence="1">
    <location>
        <begin position="20"/>
        <end position="144"/>
    </location>
</feature>
<dbReference type="GO" id="GO:0005524">
    <property type="term" value="F:ATP binding"/>
    <property type="evidence" value="ECO:0007669"/>
    <property type="project" value="UniProtKB-KW"/>
</dbReference>
<gene>
    <name evidence="2" type="ORF">JET14_21760</name>
</gene>
<dbReference type="InterPro" id="IPR007421">
    <property type="entry name" value="Schlafen_AlbA_2_dom"/>
</dbReference>
<proteinExistence type="predicted"/>
<geneLocation type="plasmid" evidence="2 3">
    <name>plas-002</name>
</geneLocation>
<dbReference type="Proteomes" id="UP000596083">
    <property type="component" value="Plasmid plas-002"/>
</dbReference>
<dbReference type="PANTHER" id="PTHR30595">
    <property type="entry name" value="GLPR-RELATED TRANSCRIPTIONAL REPRESSOR"/>
    <property type="match status" value="1"/>
</dbReference>
<protein>
    <submittedName>
        <fullName evidence="2">ATP-binding protein</fullName>
    </submittedName>
</protein>
<accession>A0A7T7HPP0</accession>
<name>A0A7T7HPP0_9HYPH</name>
<organism evidence="2 3">
    <name type="scientific">Martelella lutilitoris</name>
    <dbReference type="NCBI Taxonomy" id="2583532"/>
    <lineage>
        <taxon>Bacteria</taxon>
        <taxon>Pseudomonadati</taxon>
        <taxon>Pseudomonadota</taxon>
        <taxon>Alphaproteobacteria</taxon>
        <taxon>Hyphomicrobiales</taxon>
        <taxon>Aurantimonadaceae</taxon>
        <taxon>Martelella</taxon>
    </lineage>
</organism>
<dbReference type="PANTHER" id="PTHR30595:SF6">
    <property type="entry name" value="SCHLAFEN ALBA-2 DOMAIN-CONTAINING PROTEIN"/>
    <property type="match status" value="1"/>
</dbReference>